<gene>
    <name evidence="2" type="ORF">STAS_28443</name>
</gene>
<comment type="caution">
    <text evidence="2">The sequence shown here is derived from an EMBL/GenBank/DDBJ whole genome shotgun (WGS) entry which is preliminary data.</text>
</comment>
<feature type="compositionally biased region" description="Basic residues" evidence="1">
    <location>
        <begin position="38"/>
        <end position="67"/>
    </location>
</feature>
<accession>A0A5A7R187</accession>
<feature type="compositionally biased region" description="Polar residues" evidence="1">
    <location>
        <begin position="1"/>
        <end position="16"/>
    </location>
</feature>
<evidence type="ECO:0000313" key="3">
    <source>
        <dbReference type="Proteomes" id="UP000325081"/>
    </source>
</evidence>
<name>A0A5A7R187_STRAF</name>
<reference evidence="3" key="1">
    <citation type="journal article" date="2019" name="Curr. Biol.">
        <title>Genome Sequence of Striga asiatica Provides Insight into the Evolution of Plant Parasitism.</title>
        <authorList>
            <person name="Yoshida S."/>
            <person name="Kim S."/>
            <person name="Wafula E.K."/>
            <person name="Tanskanen J."/>
            <person name="Kim Y.M."/>
            <person name="Honaas L."/>
            <person name="Yang Z."/>
            <person name="Spallek T."/>
            <person name="Conn C.E."/>
            <person name="Ichihashi Y."/>
            <person name="Cheong K."/>
            <person name="Cui S."/>
            <person name="Der J.P."/>
            <person name="Gundlach H."/>
            <person name="Jiao Y."/>
            <person name="Hori C."/>
            <person name="Ishida J.K."/>
            <person name="Kasahara H."/>
            <person name="Kiba T."/>
            <person name="Kim M.S."/>
            <person name="Koo N."/>
            <person name="Laohavisit A."/>
            <person name="Lee Y.H."/>
            <person name="Lumba S."/>
            <person name="McCourt P."/>
            <person name="Mortimer J.C."/>
            <person name="Mutuku J.M."/>
            <person name="Nomura T."/>
            <person name="Sasaki-Sekimoto Y."/>
            <person name="Seto Y."/>
            <person name="Wang Y."/>
            <person name="Wakatake T."/>
            <person name="Sakakibara H."/>
            <person name="Demura T."/>
            <person name="Yamaguchi S."/>
            <person name="Yoneyama K."/>
            <person name="Manabe R.I."/>
            <person name="Nelson D.C."/>
            <person name="Schulman A.H."/>
            <person name="Timko M.P."/>
            <person name="dePamphilis C.W."/>
            <person name="Choi D."/>
            <person name="Shirasu K."/>
        </authorList>
    </citation>
    <scope>NUCLEOTIDE SEQUENCE [LARGE SCALE GENOMIC DNA]</scope>
    <source>
        <strain evidence="3">cv. UVA1</strain>
    </source>
</reference>
<dbReference type="Proteomes" id="UP000325081">
    <property type="component" value="Unassembled WGS sequence"/>
</dbReference>
<dbReference type="EMBL" id="BKCP01009515">
    <property type="protein sequence ID" value="GER51082.1"/>
    <property type="molecule type" value="Genomic_DNA"/>
</dbReference>
<feature type="region of interest" description="Disordered" evidence="1">
    <location>
        <begin position="1"/>
        <end position="77"/>
    </location>
</feature>
<proteinExistence type="predicted"/>
<keyword evidence="2" id="KW-0675">Receptor</keyword>
<sequence length="241" mass="26160">YNNDETPSNHLPSQNTNHRHHTQSNPPNPSHATNRTGRISRRITSGHRALSRRRFLRSRRRHGGRGRRSPEQANGEQDLVHLVHRQLAVGVDGVSHGGIVNAGGDIDLVAGGCDVDLKPAVPCLGPDRVAHRLELGQRETFCWSEIELRVPEGRAEKAASVGANNVIPCPAAVLLSWASIWGPNWVVLRSRIRIFVTLVGPAGAGPGVWATAQVQKSTIRRTESVGNVANLVYARLGGRGE</sequence>
<organism evidence="2 3">
    <name type="scientific">Striga asiatica</name>
    <name type="common">Asiatic witchweed</name>
    <name type="synonym">Buchnera asiatica</name>
    <dbReference type="NCBI Taxonomy" id="4170"/>
    <lineage>
        <taxon>Eukaryota</taxon>
        <taxon>Viridiplantae</taxon>
        <taxon>Streptophyta</taxon>
        <taxon>Embryophyta</taxon>
        <taxon>Tracheophyta</taxon>
        <taxon>Spermatophyta</taxon>
        <taxon>Magnoliopsida</taxon>
        <taxon>eudicotyledons</taxon>
        <taxon>Gunneridae</taxon>
        <taxon>Pentapetalae</taxon>
        <taxon>asterids</taxon>
        <taxon>lamiids</taxon>
        <taxon>Lamiales</taxon>
        <taxon>Orobanchaceae</taxon>
        <taxon>Buchnereae</taxon>
        <taxon>Striga</taxon>
    </lineage>
</organism>
<evidence type="ECO:0000256" key="1">
    <source>
        <dbReference type="SAM" id="MobiDB-lite"/>
    </source>
</evidence>
<feature type="non-terminal residue" evidence="2">
    <location>
        <position position="1"/>
    </location>
</feature>
<keyword evidence="3" id="KW-1185">Reference proteome</keyword>
<dbReference type="AlphaFoldDB" id="A0A5A7R187"/>
<evidence type="ECO:0000313" key="2">
    <source>
        <dbReference type="EMBL" id="GER51082.1"/>
    </source>
</evidence>
<protein>
    <submittedName>
        <fullName evidence="2">B-cell receptor-associated 31-like</fullName>
    </submittedName>
</protein>